<dbReference type="Pfam" id="PF13714">
    <property type="entry name" value="PEP_mutase"/>
    <property type="match status" value="1"/>
</dbReference>
<evidence type="ECO:0000313" key="1">
    <source>
        <dbReference type="EMBL" id="GHA43382.1"/>
    </source>
</evidence>
<keyword evidence="2" id="KW-1185">Reference proteome</keyword>
<comment type="caution">
    <text evidence="1">The sequence shown here is derived from an EMBL/GenBank/DDBJ whole genome shotgun (WGS) entry which is preliminary data.</text>
</comment>
<dbReference type="Gene3D" id="3.20.20.60">
    <property type="entry name" value="Phosphoenolpyruvate-binding domains"/>
    <property type="match status" value="1"/>
</dbReference>
<dbReference type="EMBL" id="BMZF01000001">
    <property type="protein sequence ID" value="GHA43382.1"/>
    <property type="molecule type" value="Genomic_DNA"/>
</dbReference>
<keyword evidence="1" id="KW-0456">Lyase</keyword>
<protein>
    <submittedName>
        <fullName evidence="1">2-methylisocitrate lyase</fullName>
    </submittedName>
</protein>
<dbReference type="GO" id="GO:0016829">
    <property type="term" value="F:lyase activity"/>
    <property type="evidence" value="ECO:0007669"/>
    <property type="project" value="UniProtKB-KW"/>
</dbReference>
<dbReference type="InterPro" id="IPR039556">
    <property type="entry name" value="ICL/PEPM"/>
</dbReference>
<dbReference type="RefSeq" id="WP_189638989.1">
    <property type="nucleotide sequence ID" value="NZ_BMZF01000001.1"/>
</dbReference>
<gene>
    <name evidence="1" type="ORF">GCM10008927_05050</name>
</gene>
<dbReference type="PANTHER" id="PTHR42905:SF16">
    <property type="entry name" value="CARBOXYPHOSPHONOENOLPYRUVATE PHOSPHONOMUTASE-LIKE PROTEIN (AFU_ORTHOLOGUE AFUA_5G07230)"/>
    <property type="match status" value="1"/>
</dbReference>
<organism evidence="1 2">
    <name type="scientific">Paramylibacter ulvae</name>
    <dbReference type="NCBI Taxonomy" id="1651968"/>
    <lineage>
        <taxon>Bacteria</taxon>
        <taxon>Pseudomonadati</taxon>
        <taxon>Pseudomonadota</taxon>
        <taxon>Alphaproteobacteria</taxon>
        <taxon>Rhodobacterales</taxon>
        <taxon>Paracoccaceae</taxon>
        <taxon>Paramylibacter</taxon>
    </lineage>
</organism>
<dbReference type="CDD" id="cd00377">
    <property type="entry name" value="ICL_PEPM"/>
    <property type="match status" value="1"/>
</dbReference>
<evidence type="ECO:0000313" key="2">
    <source>
        <dbReference type="Proteomes" id="UP000634455"/>
    </source>
</evidence>
<proteinExistence type="predicted"/>
<dbReference type="SUPFAM" id="SSF51621">
    <property type="entry name" value="Phosphoenolpyruvate/pyruvate domain"/>
    <property type="match status" value="1"/>
</dbReference>
<dbReference type="InterPro" id="IPR040442">
    <property type="entry name" value="Pyrv_kinase-like_dom_sf"/>
</dbReference>
<dbReference type="Proteomes" id="UP000634455">
    <property type="component" value="Unassembled WGS sequence"/>
</dbReference>
<sequence>MPKHDPAPAFRALHQRSNPFILMNAWDVGSARIMAAMGAQAIGTTSSGFGFTQGLPDMGHLTRDQHLDHAADIVAATSLPVSGDFENGFGDAPEDVAETIRLACEAGLAGCSIEDTALPSATPYDFELAVDRFRAGVDAVRNLPRDFVLVARADGIMNGQYDVTEAIKRLQAFDAAGADCLYAPLPASMDDLKLICDSVSKPVNALAAGAYTKYNRADFANIGVARISLGSALSRVTHQAIVNCSQSILHDGEFASLSGGASGGDIDALLAKGSV</sequence>
<accession>A0ABQ3CTR7</accession>
<dbReference type="PANTHER" id="PTHR42905">
    <property type="entry name" value="PHOSPHOENOLPYRUVATE CARBOXYLASE"/>
    <property type="match status" value="1"/>
</dbReference>
<reference evidence="2" key="1">
    <citation type="journal article" date="2019" name="Int. J. Syst. Evol. Microbiol.">
        <title>The Global Catalogue of Microorganisms (GCM) 10K type strain sequencing project: providing services to taxonomists for standard genome sequencing and annotation.</title>
        <authorList>
            <consortium name="The Broad Institute Genomics Platform"/>
            <consortium name="The Broad Institute Genome Sequencing Center for Infectious Disease"/>
            <person name="Wu L."/>
            <person name="Ma J."/>
        </authorList>
    </citation>
    <scope>NUCLEOTIDE SEQUENCE [LARGE SCALE GENOMIC DNA]</scope>
    <source>
        <strain evidence="2">KCTC 32465</strain>
    </source>
</reference>
<dbReference type="InterPro" id="IPR015813">
    <property type="entry name" value="Pyrv/PenolPyrv_kinase-like_dom"/>
</dbReference>
<name>A0ABQ3CTR7_9RHOB</name>